<dbReference type="SMART" id="SM00387">
    <property type="entry name" value="HATPase_c"/>
    <property type="match status" value="1"/>
</dbReference>
<dbReference type="Proteomes" id="UP000316213">
    <property type="component" value="Unassembled WGS sequence"/>
</dbReference>
<evidence type="ECO:0000256" key="1">
    <source>
        <dbReference type="ARBA" id="ARBA00022679"/>
    </source>
</evidence>
<accession>A0A5C6A428</accession>
<evidence type="ECO:0000256" key="2">
    <source>
        <dbReference type="ARBA" id="ARBA00022777"/>
    </source>
</evidence>
<dbReference type="EMBL" id="SJPM01000008">
    <property type="protein sequence ID" value="TWT94160.1"/>
    <property type="molecule type" value="Genomic_DNA"/>
</dbReference>
<feature type="domain" description="Histidine kinase" evidence="4">
    <location>
        <begin position="124"/>
        <end position="213"/>
    </location>
</feature>
<dbReference type="InterPro" id="IPR050482">
    <property type="entry name" value="Sensor_HK_TwoCompSys"/>
</dbReference>
<dbReference type="InterPro" id="IPR036890">
    <property type="entry name" value="HATPase_C_sf"/>
</dbReference>
<dbReference type="OrthoDB" id="290376at2"/>
<dbReference type="Gene3D" id="3.30.565.10">
    <property type="entry name" value="Histidine kinase-like ATPase, C-terminal domain"/>
    <property type="match status" value="1"/>
</dbReference>
<name>A0A5C6A428_9BACT</name>
<evidence type="ECO:0000256" key="3">
    <source>
        <dbReference type="ARBA" id="ARBA00023012"/>
    </source>
</evidence>
<dbReference type="AlphaFoldDB" id="A0A5C6A428"/>
<keyword evidence="1 5" id="KW-0808">Transferase</keyword>
<dbReference type="SUPFAM" id="SSF55874">
    <property type="entry name" value="ATPase domain of HSP90 chaperone/DNA topoisomerase II/histidine kinase"/>
    <property type="match status" value="1"/>
</dbReference>
<keyword evidence="2" id="KW-0418">Kinase</keyword>
<keyword evidence="6" id="KW-1185">Reference proteome</keyword>
<dbReference type="InterPro" id="IPR005467">
    <property type="entry name" value="His_kinase_dom"/>
</dbReference>
<proteinExistence type="predicted"/>
<dbReference type="EC" id="2.7.13.3" evidence="5"/>
<protein>
    <submittedName>
        <fullName evidence="5">Nitrate/nitrite sensor protein NarX</fullName>
        <ecNumber evidence="5">2.7.13.3</ecNumber>
    </submittedName>
</protein>
<evidence type="ECO:0000259" key="4">
    <source>
        <dbReference type="PROSITE" id="PS50109"/>
    </source>
</evidence>
<keyword evidence="3" id="KW-0902">Two-component regulatory system</keyword>
<dbReference type="GO" id="GO:0000160">
    <property type="term" value="P:phosphorelay signal transduction system"/>
    <property type="evidence" value="ECO:0007669"/>
    <property type="project" value="UniProtKB-KW"/>
</dbReference>
<sequence>MPYLYATAAKLSQLRRRDDELSATLKDAADWVDRSRQIARDLMNAISYPESAVRDPLRAAWEFIEEVLVRSGLAVSGESGIASAGEPGSSNDPAGPHIAWPCLVGDPPESIMAGRLDEPTGAAIYRIVTELVRNAVRHANANQIIVDAIQTDQGVRIEVRDDGSGFNPDALDKTTRHGLDWVRGRAEAVGWELQIESDEGGGTNAIVSGPIPA</sequence>
<evidence type="ECO:0000313" key="6">
    <source>
        <dbReference type="Proteomes" id="UP000316213"/>
    </source>
</evidence>
<dbReference type="Pfam" id="PF02518">
    <property type="entry name" value="HATPase_c"/>
    <property type="match status" value="1"/>
</dbReference>
<evidence type="ECO:0000313" key="5">
    <source>
        <dbReference type="EMBL" id="TWT94160.1"/>
    </source>
</evidence>
<dbReference type="CDD" id="cd16917">
    <property type="entry name" value="HATPase_UhpB-NarQ-NarX-like"/>
    <property type="match status" value="1"/>
</dbReference>
<dbReference type="PROSITE" id="PS50109">
    <property type="entry name" value="HIS_KIN"/>
    <property type="match status" value="1"/>
</dbReference>
<dbReference type="GO" id="GO:0004673">
    <property type="term" value="F:protein histidine kinase activity"/>
    <property type="evidence" value="ECO:0007669"/>
    <property type="project" value="UniProtKB-EC"/>
</dbReference>
<comment type="caution">
    <text evidence="5">The sequence shown here is derived from an EMBL/GenBank/DDBJ whole genome shotgun (WGS) entry which is preliminary data.</text>
</comment>
<organism evidence="5 6">
    <name type="scientific">Neorhodopirellula pilleata</name>
    <dbReference type="NCBI Taxonomy" id="2714738"/>
    <lineage>
        <taxon>Bacteria</taxon>
        <taxon>Pseudomonadati</taxon>
        <taxon>Planctomycetota</taxon>
        <taxon>Planctomycetia</taxon>
        <taxon>Pirellulales</taxon>
        <taxon>Pirellulaceae</taxon>
        <taxon>Neorhodopirellula</taxon>
    </lineage>
</organism>
<dbReference type="PANTHER" id="PTHR24421">
    <property type="entry name" value="NITRATE/NITRITE SENSOR PROTEIN NARX-RELATED"/>
    <property type="match status" value="1"/>
</dbReference>
<dbReference type="InterPro" id="IPR003594">
    <property type="entry name" value="HATPase_dom"/>
</dbReference>
<gene>
    <name evidence="5" type="primary">narX</name>
    <name evidence="5" type="ORF">Pla100_37690</name>
</gene>
<reference evidence="5 6" key="1">
    <citation type="submission" date="2019-02" db="EMBL/GenBank/DDBJ databases">
        <title>Deep-cultivation of Planctomycetes and their phenomic and genomic characterization uncovers novel biology.</title>
        <authorList>
            <person name="Wiegand S."/>
            <person name="Jogler M."/>
            <person name="Boedeker C."/>
            <person name="Pinto D."/>
            <person name="Vollmers J."/>
            <person name="Rivas-Marin E."/>
            <person name="Kohn T."/>
            <person name="Peeters S.H."/>
            <person name="Heuer A."/>
            <person name="Rast P."/>
            <person name="Oberbeckmann S."/>
            <person name="Bunk B."/>
            <person name="Jeske O."/>
            <person name="Meyerdierks A."/>
            <person name="Storesund J.E."/>
            <person name="Kallscheuer N."/>
            <person name="Luecker S."/>
            <person name="Lage O.M."/>
            <person name="Pohl T."/>
            <person name="Merkel B.J."/>
            <person name="Hornburger P."/>
            <person name="Mueller R.-W."/>
            <person name="Bruemmer F."/>
            <person name="Labrenz M."/>
            <person name="Spormann A.M."/>
            <person name="Op Den Camp H."/>
            <person name="Overmann J."/>
            <person name="Amann R."/>
            <person name="Jetten M.S.M."/>
            <person name="Mascher T."/>
            <person name="Medema M.H."/>
            <person name="Devos D.P."/>
            <person name="Kaster A.-K."/>
            <person name="Ovreas L."/>
            <person name="Rohde M."/>
            <person name="Galperin M.Y."/>
            <person name="Jogler C."/>
        </authorList>
    </citation>
    <scope>NUCLEOTIDE SEQUENCE [LARGE SCALE GENOMIC DNA]</scope>
    <source>
        <strain evidence="5 6">Pla100</strain>
    </source>
</reference>